<dbReference type="GO" id="GO:0017056">
    <property type="term" value="F:structural constituent of nuclear pore"/>
    <property type="evidence" value="ECO:0007669"/>
    <property type="project" value="InterPro"/>
</dbReference>
<dbReference type="GO" id="GO:0044611">
    <property type="term" value="C:nuclear pore inner ring"/>
    <property type="evidence" value="ECO:0007669"/>
    <property type="project" value="TreeGrafter"/>
</dbReference>
<dbReference type="Proteomes" id="UP000663870">
    <property type="component" value="Unassembled WGS sequence"/>
</dbReference>
<evidence type="ECO:0000313" key="1">
    <source>
        <dbReference type="EMBL" id="CAF1669512.1"/>
    </source>
</evidence>
<protein>
    <submittedName>
        <fullName evidence="1">Uncharacterized protein</fullName>
    </submittedName>
</protein>
<dbReference type="GO" id="GO:0006405">
    <property type="term" value="P:RNA export from nucleus"/>
    <property type="evidence" value="ECO:0007669"/>
    <property type="project" value="TreeGrafter"/>
</dbReference>
<dbReference type="PANTHER" id="PTHR31431:SF1">
    <property type="entry name" value="NUCLEOPORIN NUP188"/>
    <property type="match status" value="1"/>
</dbReference>
<comment type="caution">
    <text evidence="1">The sequence shown here is derived from an EMBL/GenBank/DDBJ whole genome shotgun (WGS) entry which is preliminary data.</text>
</comment>
<dbReference type="PANTHER" id="PTHR31431">
    <property type="entry name" value="NUCLEOPORIN NUP188 HOMOLOG"/>
    <property type="match status" value="1"/>
</dbReference>
<dbReference type="SUPFAM" id="SSF48371">
    <property type="entry name" value="ARM repeat"/>
    <property type="match status" value="1"/>
</dbReference>
<dbReference type="InterPro" id="IPR044840">
    <property type="entry name" value="Nup188"/>
</dbReference>
<dbReference type="GO" id="GO:0006606">
    <property type="term" value="P:protein import into nucleus"/>
    <property type="evidence" value="ECO:0007669"/>
    <property type="project" value="TreeGrafter"/>
</dbReference>
<sequence>MAIISSVIDYQVENFKQNINTPNNPFASKLLIKVCIDFLLQHINDIKAPICLRCLTSLAKITPGLSILLETSIERFRTFIIENIKDRKSPDLTMAILDFLIVCVNSQPALLGYLCDINTTSTATFGNSTILQPIVELLRWSTENTNDVAASDLFILTVTFITQFWEQHTQLLVDYFVKINDFWKNISTPISNTRVRIELMDTGEKRAVSASFRLLTQHLLNYTTDQTGNDFYDILNKLITNNCLLHWIKACRTFFQANIENDMLNEQSLSFSFFSSVIYFTKALLCLN</sequence>
<dbReference type="AlphaFoldDB" id="A0A816G4K3"/>
<dbReference type="InterPro" id="IPR016024">
    <property type="entry name" value="ARM-type_fold"/>
</dbReference>
<accession>A0A816G4K3</accession>
<reference evidence="1" key="1">
    <citation type="submission" date="2021-02" db="EMBL/GenBank/DDBJ databases">
        <authorList>
            <person name="Nowell W R."/>
        </authorList>
    </citation>
    <scope>NUCLEOTIDE SEQUENCE</scope>
</reference>
<name>A0A816G4K3_9BILA</name>
<dbReference type="EMBL" id="CAJNOL010014860">
    <property type="protein sequence ID" value="CAF1669512.1"/>
    <property type="molecule type" value="Genomic_DNA"/>
</dbReference>
<evidence type="ECO:0000313" key="2">
    <source>
        <dbReference type="Proteomes" id="UP000663870"/>
    </source>
</evidence>
<organism evidence="1 2">
    <name type="scientific">Rotaria sordida</name>
    <dbReference type="NCBI Taxonomy" id="392033"/>
    <lineage>
        <taxon>Eukaryota</taxon>
        <taxon>Metazoa</taxon>
        <taxon>Spiralia</taxon>
        <taxon>Gnathifera</taxon>
        <taxon>Rotifera</taxon>
        <taxon>Eurotatoria</taxon>
        <taxon>Bdelloidea</taxon>
        <taxon>Philodinida</taxon>
        <taxon>Philodinidae</taxon>
        <taxon>Rotaria</taxon>
    </lineage>
</organism>
<proteinExistence type="predicted"/>
<gene>
    <name evidence="1" type="ORF">JXQ802_LOCUS57353</name>
</gene>
<keyword evidence="2" id="KW-1185">Reference proteome</keyword>
<feature type="non-terminal residue" evidence="1">
    <location>
        <position position="1"/>
    </location>
</feature>